<feature type="transmembrane region" description="Helical" evidence="1">
    <location>
        <begin position="33"/>
        <end position="56"/>
    </location>
</feature>
<dbReference type="EMBL" id="LGCL01000013">
    <property type="protein sequence ID" value="KPL79402.1"/>
    <property type="molecule type" value="Genomic_DNA"/>
</dbReference>
<protein>
    <submittedName>
        <fullName evidence="2">Uncharacterized protein</fullName>
    </submittedName>
</protein>
<dbReference type="RefSeq" id="WP_075061467.1">
    <property type="nucleotide sequence ID" value="NZ_LGCL01000013.1"/>
</dbReference>
<gene>
    <name evidence="2" type="ORF">ADN00_02975</name>
</gene>
<proteinExistence type="predicted"/>
<name>A0A0N8GNY6_9CHLR</name>
<evidence type="ECO:0000313" key="3">
    <source>
        <dbReference type="Proteomes" id="UP000050417"/>
    </source>
</evidence>
<comment type="caution">
    <text evidence="2">The sequence shown here is derived from an EMBL/GenBank/DDBJ whole genome shotgun (WGS) entry which is preliminary data.</text>
</comment>
<accession>A0A0N8GNY6</accession>
<organism evidence="2 3">
    <name type="scientific">Ornatilinea apprima</name>
    <dbReference type="NCBI Taxonomy" id="1134406"/>
    <lineage>
        <taxon>Bacteria</taxon>
        <taxon>Bacillati</taxon>
        <taxon>Chloroflexota</taxon>
        <taxon>Anaerolineae</taxon>
        <taxon>Anaerolineales</taxon>
        <taxon>Anaerolineaceae</taxon>
        <taxon>Ornatilinea</taxon>
    </lineage>
</organism>
<evidence type="ECO:0000256" key="1">
    <source>
        <dbReference type="SAM" id="Phobius"/>
    </source>
</evidence>
<dbReference type="Proteomes" id="UP000050417">
    <property type="component" value="Unassembled WGS sequence"/>
</dbReference>
<reference evidence="2 3" key="1">
    <citation type="submission" date="2015-07" db="EMBL/GenBank/DDBJ databases">
        <title>Genome sequence of Ornatilinea apprima DSM 23815.</title>
        <authorList>
            <person name="Hemp J."/>
            <person name="Ward L.M."/>
            <person name="Pace L.A."/>
            <person name="Fischer W.W."/>
        </authorList>
    </citation>
    <scope>NUCLEOTIDE SEQUENCE [LARGE SCALE GENOMIC DNA]</scope>
    <source>
        <strain evidence="2 3">P3M-1</strain>
    </source>
</reference>
<sequence length="65" mass="7186">MDNRPGCLSGLLKLFLLDKLFDWLQERFGFGRGCMGCGCGVILLVIFLLLAGSVIFGTNWLEIGF</sequence>
<keyword evidence="1" id="KW-0812">Transmembrane</keyword>
<keyword evidence="1" id="KW-0472">Membrane</keyword>
<dbReference type="AlphaFoldDB" id="A0A0N8GNY6"/>
<evidence type="ECO:0000313" key="2">
    <source>
        <dbReference type="EMBL" id="KPL79402.1"/>
    </source>
</evidence>
<keyword evidence="3" id="KW-1185">Reference proteome</keyword>
<keyword evidence="1" id="KW-1133">Transmembrane helix</keyword>